<name>A0A919VXC7_9ACTN</name>
<comment type="caution">
    <text evidence="2">The sequence shown here is derived from an EMBL/GenBank/DDBJ whole genome shotgun (WGS) entry which is preliminary data.</text>
</comment>
<evidence type="ECO:0000256" key="1">
    <source>
        <dbReference type="SAM" id="MobiDB-lite"/>
    </source>
</evidence>
<dbReference type="Proteomes" id="UP000680865">
    <property type="component" value="Unassembled WGS sequence"/>
</dbReference>
<keyword evidence="3" id="KW-1185">Reference proteome</keyword>
<sequence length="414" mass="43614">MDLLTRRKFLLASGVTGAAALVAGGTAYGLHDLLASGDDRPHGSRTLVLVTLYGGNDGLNTVIPYADEAYAKARPTLAYPADQVLKLDDEFGLNPGLAGLHKLYGAKKMAVVRGVGYPKPDHSHFRSMDIWQSADPVRPQTTGWIGRWLDTAGGDPRLAVSFEPVLPPLLAGATSAGATVPGGTVKLPKSVTPELVKGLGAAATGDTPALARAAGCFRDLSRVQNLMAEVAEAAPDEMSDDSTEDGGATATGAAAGPLQQQLELVARCVEAGAVTRVYSVSLGGFDLHADEKNAQKGQLERLDKPLAAFMDRMSKSEQGKDVVVAVYSEFGRRVTANASDGTDHGTASSVFLLGNNIKGGLYGEAPSLTDLDNGDLKYTTDFRDVYAGLLRNVLGAEPDRLLNNWKGHLDEVWE</sequence>
<dbReference type="PANTHER" id="PTHR43737">
    <property type="entry name" value="BLL7424 PROTEIN"/>
    <property type="match status" value="1"/>
</dbReference>
<feature type="region of interest" description="Disordered" evidence="1">
    <location>
        <begin position="234"/>
        <end position="254"/>
    </location>
</feature>
<dbReference type="Pfam" id="PF07394">
    <property type="entry name" value="DUF1501"/>
    <property type="match status" value="1"/>
</dbReference>
<accession>A0A919VXC7</accession>
<gene>
    <name evidence="2" type="ORF">Aco04nite_92000</name>
</gene>
<protein>
    <recommendedName>
        <fullName evidence="4">DUF1501 domain-containing protein</fullName>
    </recommendedName>
</protein>
<reference evidence="2" key="1">
    <citation type="submission" date="2021-03" db="EMBL/GenBank/DDBJ databases">
        <title>Whole genome shotgun sequence of Actinoplanes consettensis NBRC 14913.</title>
        <authorList>
            <person name="Komaki H."/>
            <person name="Tamura T."/>
        </authorList>
    </citation>
    <scope>NUCLEOTIDE SEQUENCE</scope>
    <source>
        <strain evidence="2">NBRC 14913</strain>
    </source>
</reference>
<organism evidence="2 3">
    <name type="scientific">Winogradskya consettensis</name>
    <dbReference type="NCBI Taxonomy" id="113560"/>
    <lineage>
        <taxon>Bacteria</taxon>
        <taxon>Bacillati</taxon>
        <taxon>Actinomycetota</taxon>
        <taxon>Actinomycetes</taxon>
        <taxon>Micromonosporales</taxon>
        <taxon>Micromonosporaceae</taxon>
        <taxon>Winogradskya</taxon>
    </lineage>
</organism>
<evidence type="ECO:0000313" key="3">
    <source>
        <dbReference type="Proteomes" id="UP000680865"/>
    </source>
</evidence>
<dbReference type="InterPro" id="IPR006311">
    <property type="entry name" value="TAT_signal"/>
</dbReference>
<dbReference type="RefSeq" id="WP_213003486.1">
    <property type="nucleotide sequence ID" value="NZ_BAAATW010000026.1"/>
</dbReference>
<evidence type="ECO:0008006" key="4">
    <source>
        <dbReference type="Google" id="ProtNLM"/>
    </source>
</evidence>
<dbReference type="AlphaFoldDB" id="A0A919VXC7"/>
<evidence type="ECO:0000313" key="2">
    <source>
        <dbReference type="EMBL" id="GIM84559.1"/>
    </source>
</evidence>
<dbReference type="PANTHER" id="PTHR43737:SF1">
    <property type="entry name" value="DUF1501 DOMAIN-CONTAINING PROTEIN"/>
    <property type="match status" value="1"/>
</dbReference>
<dbReference type="PROSITE" id="PS51318">
    <property type="entry name" value="TAT"/>
    <property type="match status" value="1"/>
</dbReference>
<dbReference type="EMBL" id="BOQP01000067">
    <property type="protein sequence ID" value="GIM84559.1"/>
    <property type="molecule type" value="Genomic_DNA"/>
</dbReference>
<feature type="compositionally biased region" description="Acidic residues" evidence="1">
    <location>
        <begin position="234"/>
        <end position="244"/>
    </location>
</feature>
<dbReference type="InterPro" id="IPR010869">
    <property type="entry name" value="DUF1501"/>
</dbReference>
<proteinExistence type="predicted"/>